<dbReference type="PANTHER" id="PTHR31644">
    <property type="entry name" value="TRANSCRIPTIONAL ACTIVATOR ARO80-RELATED"/>
    <property type="match status" value="1"/>
</dbReference>
<dbReference type="GO" id="GO:0009074">
    <property type="term" value="P:aromatic amino acid family catabolic process"/>
    <property type="evidence" value="ECO:0007669"/>
    <property type="project" value="TreeGrafter"/>
</dbReference>
<evidence type="ECO:0000256" key="3">
    <source>
        <dbReference type="ARBA" id="ARBA00023163"/>
    </source>
</evidence>
<dbReference type="FunFam" id="4.10.240.10:FF:000012">
    <property type="entry name" value="C6 transcription factor"/>
    <property type="match status" value="1"/>
</dbReference>
<feature type="compositionally biased region" description="Polar residues" evidence="5">
    <location>
        <begin position="832"/>
        <end position="844"/>
    </location>
</feature>
<dbReference type="GO" id="GO:0005634">
    <property type="term" value="C:nucleus"/>
    <property type="evidence" value="ECO:0007669"/>
    <property type="project" value="TreeGrafter"/>
</dbReference>
<feature type="compositionally biased region" description="Gly residues" evidence="5">
    <location>
        <begin position="989"/>
        <end position="1002"/>
    </location>
</feature>
<proteinExistence type="predicted"/>
<feature type="compositionally biased region" description="Basic and acidic residues" evidence="5">
    <location>
        <begin position="103"/>
        <end position="112"/>
    </location>
</feature>
<feature type="region of interest" description="Disordered" evidence="5">
    <location>
        <begin position="1"/>
        <end position="48"/>
    </location>
</feature>
<feature type="region of interest" description="Disordered" evidence="5">
    <location>
        <begin position="60"/>
        <end position="164"/>
    </location>
</feature>
<evidence type="ECO:0000256" key="2">
    <source>
        <dbReference type="ARBA" id="ARBA00023125"/>
    </source>
</evidence>
<dbReference type="CDD" id="cd12148">
    <property type="entry name" value="fungal_TF_MHR"/>
    <property type="match status" value="1"/>
</dbReference>
<dbReference type="GO" id="GO:0000981">
    <property type="term" value="F:DNA-binding transcription factor activity, RNA polymerase II-specific"/>
    <property type="evidence" value="ECO:0007669"/>
    <property type="project" value="InterPro"/>
</dbReference>
<dbReference type="GO" id="GO:0045944">
    <property type="term" value="P:positive regulation of transcription by RNA polymerase II"/>
    <property type="evidence" value="ECO:0007669"/>
    <property type="project" value="TreeGrafter"/>
</dbReference>
<feature type="compositionally biased region" description="Polar residues" evidence="5">
    <location>
        <begin position="118"/>
        <end position="132"/>
    </location>
</feature>
<evidence type="ECO:0000256" key="4">
    <source>
        <dbReference type="ARBA" id="ARBA00023242"/>
    </source>
</evidence>
<feature type="region of interest" description="Disordered" evidence="5">
    <location>
        <begin position="985"/>
        <end position="1018"/>
    </location>
</feature>
<dbReference type="AlphaFoldDB" id="A0A0U1LN89"/>
<feature type="compositionally biased region" description="Polar residues" evidence="5">
    <location>
        <begin position="1"/>
        <end position="21"/>
    </location>
</feature>
<dbReference type="PANTHER" id="PTHR31644:SF2">
    <property type="entry name" value="TRANSCRIPTIONAL ACTIVATOR ARO80-RELATED"/>
    <property type="match status" value="1"/>
</dbReference>
<name>A0A0U1LN89_TALIS</name>
<organism evidence="7 8">
    <name type="scientific">Talaromyces islandicus</name>
    <name type="common">Penicillium islandicum</name>
    <dbReference type="NCBI Taxonomy" id="28573"/>
    <lineage>
        <taxon>Eukaryota</taxon>
        <taxon>Fungi</taxon>
        <taxon>Dikarya</taxon>
        <taxon>Ascomycota</taxon>
        <taxon>Pezizomycotina</taxon>
        <taxon>Eurotiomycetes</taxon>
        <taxon>Eurotiomycetidae</taxon>
        <taxon>Eurotiales</taxon>
        <taxon>Trichocomaceae</taxon>
        <taxon>Talaromyces</taxon>
        <taxon>Talaromyces sect. Islandici</taxon>
    </lineage>
</organism>
<dbReference type="PROSITE" id="PS00463">
    <property type="entry name" value="ZN2_CY6_FUNGAL_1"/>
    <property type="match status" value="1"/>
</dbReference>
<feature type="region of interest" description="Disordered" evidence="5">
    <location>
        <begin position="176"/>
        <end position="195"/>
    </location>
</feature>
<dbReference type="Proteomes" id="UP000054383">
    <property type="component" value="Unassembled WGS sequence"/>
</dbReference>
<evidence type="ECO:0000256" key="1">
    <source>
        <dbReference type="ARBA" id="ARBA00023015"/>
    </source>
</evidence>
<dbReference type="OMA" id="DWHPRNL"/>
<feature type="compositionally biased region" description="Basic and acidic residues" evidence="5">
    <location>
        <begin position="845"/>
        <end position="858"/>
    </location>
</feature>
<dbReference type="InterPro" id="IPR036864">
    <property type="entry name" value="Zn2-C6_fun-type_DNA-bd_sf"/>
</dbReference>
<gene>
    <name evidence="7" type="ORF">PISL3812_01744</name>
</gene>
<evidence type="ECO:0000256" key="5">
    <source>
        <dbReference type="SAM" id="MobiDB-lite"/>
    </source>
</evidence>
<reference evidence="7 8" key="1">
    <citation type="submission" date="2015-04" db="EMBL/GenBank/DDBJ databases">
        <authorList>
            <person name="Syromyatnikov M.Y."/>
            <person name="Popov V.N."/>
        </authorList>
    </citation>
    <scope>NUCLEOTIDE SEQUENCE [LARGE SCALE GENOMIC DNA]</scope>
    <source>
        <strain evidence="7">WF-38-12</strain>
    </source>
</reference>
<accession>A0A0U1LN89</accession>
<keyword evidence="8" id="KW-1185">Reference proteome</keyword>
<dbReference type="SMART" id="SM00066">
    <property type="entry name" value="GAL4"/>
    <property type="match status" value="1"/>
</dbReference>
<feature type="domain" description="Zn(2)-C6 fungal-type" evidence="6">
    <location>
        <begin position="49"/>
        <end position="85"/>
    </location>
</feature>
<dbReference type="Pfam" id="PF00172">
    <property type="entry name" value="Zn_clus"/>
    <property type="match status" value="1"/>
</dbReference>
<keyword evidence="1" id="KW-0805">Transcription regulation</keyword>
<dbReference type="GO" id="GO:0008270">
    <property type="term" value="F:zinc ion binding"/>
    <property type="evidence" value="ECO:0007669"/>
    <property type="project" value="InterPro"/>
</dbReference>
<evidence type="ECO:0000259" key="6">
    <source>
        <dbReference type="PROSITE" id="PS50048"/>
    </source>
</evidence>
<dbReference type="OrthoDB" id="2262349at2759"/>
<dbReference type="SUPFAM" id="SSF57701">
    <property type="entry name" value="Zn2/Cys6 DNA-binding domain"/>
    <property type="match status" value="1"/>
</dbReference>
<dbReference type="GO" id="GO:0003677">
    <property type="term" value="F:DNA binding"/>
    <property type="evidence" value="ECO:0007669"/>
    <property type="project" value="UniProtKB-KW"/>
</dbReference>
<keyword evidence="3" id="KW-0804">Transcription</keyword>
<dbReference type="InterPro" id="IPR052780">
    <property type="entry name" value="AAA_Catabolism_Regulators"/>
</dbReference>
<keyword evidence="2" id="KW-0238">DNA-binding</keyword>
<dbReference type="EMBL" id="CVMT01000001">
    <property type="protein sequence ID" value="CRG84459.1"/>
    <property type="molecule type" value="Genomic_DNA"/>
</dbReference>
<feature type="region of interest" description="Disordered" evidence="5">
    <location>
        <begin position="821"/>
        <end position="870"/>
    </location>
</feature>
<evidence type="ECO:0000313" key="7">
    <source>
        <dbReference type="EMBL" id="CRG84459.1"/>
    </source>
</evidence>
<dbReference type="InterPro" id="IPR001138">
    <property type="entry name" value="Zn2Cys6_DnaBD"/>
</dbReference>
<feature type="region of interest" description="Disordered" evidence="5">
    <location>
        <begin position="255"/>
        <end position="281"/>
    </location>
</feature>
<dbReference type="PROSITE" id="PS50048">
    <property type="entry name" value="ZN2_CY6_FUNGAL_2"/>
    <property type="match status" value="1"/>
</dbReference>
<dbReference type="STRING" id="28573.A0A0U1LN89"/>
<dbReference type="CDD" id="cd00067">
    <property type="entry name" value="GAL4"/>
    <property type="match status" value="1"/>
</dbReference>
<dbReference type="Gene3D" id="4.10.240.10">
    <property type="entry name" value="Zn(2)-C6 fungal-type DNA-binding domain"/>
    <property type="match status" value="1"/>
</dbReference>
<evidence type="ECO:0000313" key="8">
    <source>
        <dbReference type="Proteomes" id="UP000054383"/>
    </source>
</evidence>
<protein>
    <submittedName>
        <fullName evidence="7">Structural maintenance of chromosomes protein 5</fullName>
    </submittedName>
</protein>
<sequence>MMEMESTASAQMMQDGLPNSTNNNNNNNNNNNSESADAASAAHRRGYQACDPCRKRKVKCDLGSVDNPRPPPCVRCRRESKRCEFSATRRKRKASDADQDPEGPLRRDRRMMIGEVSYSKSPSIGSNGNNIESPYAPPSSASYETGGGIAKPQWPEASPSSSVHRSASISHKDHYQSSAQQATHFRDTKSVQPPGTYSMPTRASAGMESRQHVMNKTAADLLFPTISNTHDALHLLSEAAGRTEDLNRQNLENQARQSATSYGAQMPAGSGGYSRNSRHSYPKTEHTAAGEVYGNAHGSDYRKHGASAAQDPGYLDAVKAWSRLRFVRAGWLTVEEAMAYVAYYYKHLAPLSPIVIPDFSPPSTHRALLTDEPVLAVAMLTTASRHMKPKGDGSHTRGYYIHDRLWAYLRGMIERLFWGQEKFAGNSAGMSTPRSLDIGTPAAPASLRGNLRSLGTVEALLILTDWHPRNLHFPPGDDENTLLDTDALLTSQTRGDGDGEGRNQNGGGLEGRLAFQKWLEPTWRSDRMSWMLLSTAQALAFELGVFDLKDLSGQESIEEQMRKRRVRRLIIVYITQSSGRLGIPSMLPLDKWSGDIEPLSPQDASDVDLSTDRMQDLWVQISRIMSLSNSDLFPSKEKSSELIQTGHYKERIAEFIPRLQGFKANLETVPLSPQMRNILSIEYEYTRVYVNCLALQAVVERWTAINNEPSNKSSASGSLRVLMELYRVNEKYIQEVVDASRRILSIVLEGLVPGDHLKHCPTFTLGATEDDVRVSLALQDKTIEALRTCVVDDVHLSNTISRLLELLTTNIRTRFLRFAPTDRGADGEGQERNSQPDSRLSSPRPTKDNPQMRREAHHQWPHPQSTSHSVNYQVDQSHLPVATSYHDPLANIPAQPINSSNIGVSFMPPPPSVYHSYYDPNDTPPKLDETASMVHEGGLPDWFALPLDQFFNNSTGAVDQGLGGTGPMLGEFDMLEVLLNEQYDKDGHAGGNGGGGGGGGAAADGADPMPGNDHPSFM</sequence>
<feature type="compositionally biased region" description="Low complexity" evidence="5">
    <location>
        <begin position="22"/>
        <end position="32"/>
    </location>
</feature>
<keyword evidence="4" id="KW-0539">Nucleus</keyword>